<proteinExistence type="predicted"/>
<evidence type="ECO:0000313" key="1">
    <source>
        <dbReference type="EMBL" id="KKS98713.1"/>
    </source>
</evidence>
<organism evidence="1 2">
    <name type="scientific">Candidatus Gottesmanbacteria bacterium GW2011_GWA2_43_14</name>
    <dbReference type="NCBI Taxonomy" id="1618443"/>
    <lineage>
        <taxon>Bacteria</taxon>
        <taxon>Candidatus Gottesmaniibacteriota</taxon>
    </lineage>
</organism>
<accession>A0A0G1GIX1</accession>
<dbReference type="Proteomes" id="UP000034894">
    <property type="component" value="Unassembled WGS sequence"/>
</dbReference>
<dbReference type="EMBL" id="LCFP01000001">
    <property type="protein sequence ID" value="KKS98713.1"/>
    <property type="molecule type" value="Genomic_DNA"/>
</dbReference>
<dbReference type="AlphaFoldDB" id="A0A0G1GIX1"/>
<name>A0A0G1GIX1_9BACT</name>
<evidence type="ECO:0000313" key="2">
    <source>
        <dbReference type="Proteomes" id="UP000034894"/>
    </source>
</evidence>
<gene>
    <name evidence="1" type="ORF">UV73_C0001G0234</name>
</gene>
<protein>
    <submittedName>
        <fullName evidence="1">Uncharacterized protein</fullName>
    </submittedName>
</protein>
<sequence>MARKFIEEYASMDLFGVRHNCPYWSNKITGGFVTVRGFLNGKGEASAIRKELLKLLSQTENSRIIASNADKVRRLAKQNRLGIDCSGFVYRVWNLLIANKYGNTADPKMEEIFPGGINRTNADKLTSGSACLKIERIEDIRFGDNLRLNGGRHVALISEVNADNIVYAHASSQLTEIQGVHYGEIKIIKPGKDLSEQRWLEKARAGGNLNKYFKPVRGDGVFRLKILN</sequence>
<dbReference type="STRING" id="1618443.UV73_C0001G0234"/>
<comment type="caution">
    <text evidence="1">The sequence shown here is derived from an EMBL/GenBank/DDBJ whole genome shotgun (WGS) entry which is preliminary data.</text>
</comment>
<reference evidence="1 2" key="1">
    <citation type="journal article" date="2015" name="Nature">
        <title>rRNA introns, odd ribosomes, and small enigmatic genomes across a large radiation of phyla.</title>
        <authorList>
            <person name="Brown C.T."/>
            <person name="Hug L.A."/>
            <person name="Thomas B.C."/>
            <person name="Sharon I."/>
            <person name="Castelle C.J."/>
            <person name="Singh A."/>
            <person name="Wilkins M.J."/>
            <person name="Williams K.H."/>
            <person name="Banfield J.F."/>
        </authorList>
    </citation>
    <scope>NUCLEOTIDE SEQUENCE [LARGE SCALE GENOMIC DNA]</scope>
</reference>